<gene>
    <name evidence="1" type="ORF">METZ01_LOCUS428995</name>
</gene>
<evidence type="ECO:0008006" key="2">
    <source>
        <dbReference type="Google" id="ProtNLM"/>
    </source>
</evidence>
<evidence type="ECO:0000313" key="1">
    <source>
        <dbReference type="EMBL" id="SVD76141.1"/>
    </source>
</evidence>
<accession>A0A382Y064</accession>
<feature type="non-terminal residue" evidence="1">
    <location>
        <position position="1"/>
    </location>
</feature>
<reference evidence="1" key="1">
    <citation type="submission" date="2018-05" db="EMBL/GenBank/DDBJ databases">
        <authorList>
            <person name="Lanie J.A."/>
            <person name="Ng W.-L."/>
            <person name="Kazmierczak K.M."/>
            <person name="Andrzejewski T.M."/>
            <person name="Davidsen T.M."/>
            <person name="Wayne K.J."/>
            <person name="Tettelin H."/>
            <person name="Glass J.I."/>
            <person name="Rusch D."/>
            <person name="Podicherti R."/>
            <person name="Tsui H.-C.T."/>
            <person name="Winkler M.E."/>
        </authorList>
    </citation>
    <scope>NUCLEOTIDE SEQUENCE</scope>
</reference>
<proteinExistence type="predicted"/>
<protein>
    <recommendedName>
        <fullName evidence="2">Glutaredoxin domain-containing protein</fullName>
    </recommendedName>
</protein>
<dbReference type="AlphaFoldDB" id="A0A382Y064"/>
<sequence length="41" mass="4747">VQRVSLIYTTGCRKYKALKQALLDVGLPFQEIRQDRLHKGC</sequence>
<name>A0A382Y064_9ZZZZ</name>
<dbReference type="EMBL" id="UINC01171528">
    <property type="protein sequence ID" value="SVD76141.1"/>
    <property type="molecule type" value="Genomic_DNA"/>
</dbReference>
<feature type="non-terminal residue" evidence="1">
    <location>
        <position position="41"/>
    </location>
</feature>
<organism evidence="1">
    <name type="scientific">marine metagenome</name>
    <dbReference type="NCBI Taxonomy" id="408172"/>
    <lineage>
        <taxon>unclassified sequences</taxon>
        <taxon>metagenomes</taxon>
        <taxon>ecological metagenomes</taxon>
    </lineage>
</organism>